<dbReference type="AlphaFoldDB" id="A0A7X4HEU6"/>
<name>A0A7X4HEU6_9BURK</name>
<keyword evidence="4" id="KW-0804">Transcription</keyword>
<dbReference type="PROSITE" id="PS50931">
    <property type="entry name" value="HTH_LYSR"/>
    <property type="match status" value="1"/>
</dbReference>
<comment type="similarity">
    <text evidence="1">Belongs to the LysR transcriptional regulatory family.</text>
</comment>
<feature type="domain" description="HTH lysR-type" evidence="5">
    <location>
        <begin position="1"/>
        <end position="53"/>
    </location>
</feature>
<dbReference type="InterPro" id="IPR050950">
    <property type="entry name" value="HTH-type_LysR_regulators"/>
</dbReference>
<evidence type="ECO:0000256" key="4">
    <source>
        <dbReference type="ARBA" id="ARBA00023163"/>
    </source>
</evidence>
<dbReference type="Pfam" id="PF00126">
    <property type="entry name" value="HTH_1"/>
    <property type="match status" value="1"/>
</dbReference>
<reference evidence="6 7" key="1">
    <citation type="submission" date="2019-12" db="EMBL/GenBank/DDBJ databases">
        <title>Novel species isolated from a subtropical stream in China.</title>
        <authorList>
            <person name="Lu H."/>
        </authorList>
    </citation>
    <scope>NUCLEOTIDE SEQUENCE [LARGE SCALE GENOMIC DNA]</scope>
    <source>
        <strain evidence="6 7">FT127W</strain>
    </source>
</reference>
<dbReference type="GO" id="GO:0003677">
    <property type="term" value="F:DNA binding"/>
    <property type="evidence" value="ECO:0007669"/>
    <property type="project" value="UniProtKB-KW"/>
</dbReference>
<dbReference type="FunFam" id="1.10.10.10:FF:000001">
    <property type="entry name" value="LysR family transcriptional regulator"/>
    <property type="match status" value="1"/>
</dbReference>
<keyword evidence="3" id="KW-0238">DNA-binding</keyword>
<accession>A0A7X4HEU6</accession>
<comment type="caution">
    <text evidence="6">The sequence shown here is derived from an EMBL/GenBank/DDBJ whole genome shotgun (WGS) entry which is preliminary data.</text>
</comment>
<dbReference type="CDD" id="cd05466">
    <property type="entry name" value="PBP2_LTTR_substrate"/>
    <property type="match status" value="1"/>
</dbReference>
<dbReference type="PRINTS" id="PR00039">
    <property type="entry name" value="HTHLYSR"/>
</dbReference>
<evidence type="ECO:0000313" key="6">
    <source>
        <dbReference type="EMBL" id="MYN09914.1"/>
    </source>
</evidence>
<dbReference type="SUPFAM" id="SSF53850">
    <property type="entry name" value="Periplasmic binding protein-like II"/>
    <property type="match status" value="1"/>
</dbReference>
<dbReference type="GO" id="GO:0005829">
    <property type="term" value="C:cytosol"/>
    <property type="evidence" value="ECO:0007669"/>
    <property type="project" value="TreeGrafter"/>
</dbReference>
<dbReference type="GO" id="GO:0003700">
    <property type="term" value="F:DNA-binding transcription factor activity"/>
    <property type="evidence" value="ECO:0007669"/>
    <property type="project" value="InterPro"/>
</dbReference>
<keyword evidence="7" id="KW-1185">Reference proteome</keyword>
<keyword evidence="2" id="KW-0805">Transcription regulation</keyword>
<dbReference type="SUPFAM" id="SSF46785">
    <property type="entry name" value="Winged helix' DNA-binding domain"/>
    <property type="match status" value="1"/>
</dbReference>
<evidence type="ECO:0000256" key="3">
    <source>
        <dbReference type="ARBA" id="ARBA00023125"/>
    </source>
</evidence>
<evidence type="ECO:0000259" key="5">
    <source>
        <dbReference type="PROSITE" id="PS50931"/>
    </source>
</evidence>
<dbReference type="EMBL" id="WWCU01000029">
    <property type="protein sequence ID" value="MYN09914.1"/>
    <property type="molecule type" value="Genomic_DNA"/>
</dbReference>
<dbReference type="InterPro" id="IPR005119">
    <property type="entry name" value="LysR_subst-bd"/>
</dbReference>
<proteinExistence type="inferred from homology"/>
<protein>
    <submittedName>
        <fullName evidence="6">LysR family transcriptional regulator</fullName>
    </submittedName>
</protein>
<evidence type="ECO:0000256" key="2">
    <source>
        <dbReference type="ARBA" id="ARBA00023015"/>
    </source>
</evidence>
<sequence length="315" mass="33897">MRHAIALADELNFARAAEKVHLSQPALSRSIQTLEQELGLQLFDRDNRNVALTTVGASFMAQARRLVYQMRSLERDMGLLRSSEIGQVAFGVGPLPTAAFLPALLSSVRAERPGLQLTVSSHNWRYLLQHLHAEEIEFFVADTRDIQPDAAIAITPLCRQYGSFLCRAGHPLLAQAERQPGDLLRYGFVSLKLPAGLQAAMRRLLGMDANEPLPVAVECDNVQVLADLACESDVVLIASEAAVAPSVAAGRLAPIRFSHAPPLYAEIGIVQLYGRSLSPGAALVLERLRAIAATAPATAMHVGGEYLAAPGATLK</sequence>
<organism evidence="6 7">
    <name type="scientific">Pseudoduganella aquatica</name>
    <dbReference type="NCBI Taxonomy" id="2660641"/>
    <lineage>
        <taxon>Bacteria</taxon>
        <taxon>Pseudomonadati</taxon>
        <taxon>Pseudomonadota</taxon>
        <taxon>Betaproteobacteria</taxon>
        <taxon>Burkholderiales</taxon>
        <taxon>Oxalobacteraceae</taxon>
        <taxon>Telluria group</taxon>
        <taxon>Pseudoduganella</taxon>
    </lineage>
</organism>
<dbReference type="Proteomes" id="UP000450676">
    <property type="component" value="Unassembled WGS sequence"/>
</dbReference>
<dbReference type="Gene3D" id="1.10.10.10">
    <property type="entry name" value="Winged helix-like DNA-binding domain superfamily/Winged helix DNA-binding domain"/>
    <property type="match status" value="1"/>
</dbReference>
<dbReference type="Gene3D" id="3.40.190.10">
    <property type="entry name" value="Periplasmic binding protein-like II"/>
    <property type="match status" value="2"/>
</dbReference>
<evidence type="ECO:0000313" key="7">
    <source>
        <dbReference type="Proteomes" id="UP000450676"/>
    </source>
</evidence>
<dbReference type="PANTHER" id="PTHR30419:SF30">
    <property type="entry name" value="LYSR FAMILY TRANSCRIPTIONAL REGULATOR"/>
    <property type="match status" value="1"/>
</dbReference>
<dbReference type="PANTHER" id="PTHR30419">
    <property type="entry name" value="HTH-TYPE TRANSCRIPTIONAL REGULATOR YBHD"/>
    <property type="match status" value="1"/>
</dbReference>
<dbReference type="Pfam" id="PF03466">
    <property type="entry name" value="LysR_substrate"/>
    <property type="match status" value="1"/>
</dbReference>
<gene>
    <name evidence="6" type="ORF">GTP77_21580</name>
</gene>
<dbReference type="InterPro" id="IPR036390">
    <property type="entry name" value="WH_DNA-bd_sf"/>
</dbReference>
<dbReference type="InterPro" id="IPR036388">
    <property type="entry name" value="WH-like_DNA-bd_sf"/>
</dbReference>
<evidence type="ECO:0000256" key="1">
    <source>
        <dbReference type="ARBA" id="ARBA00009437"/>
    </source>
</evidence>
<dbReference type="InterPro" id="IPR000847">
    <property type="entry name" value="LysR_HTH_N"/>
</dbReference>